<name>J3MLT6_ORYBR</name>
<protein>
    <submittedName>
        <fullName evidence="2">Uncharacterized protein</fullName>
    </submittedName>
</protein>
<evidence type="ECO:0000313" key="3">
    <source>
        <dbReference type="Proteomes" id="UP000006038"/>
    </source>
</evidence>
<keyword evidence="3" id="KW-1185">Reference proteome</keyword>
<dbReference type="Gramene" id="OB07G23680.1">
    <property type="protein sequence ID" value="OB07G23680.1"/>
    <property type="gene ID" value="OB07G23680"/>
</dbReference>
<accession>J3MLT6</accession>
<evidence type="ECO:0000313" key="2">
    <source>
        <dbReference type="EnsemblPlants" id="OB07G23680.1"/>
    </source>
</evidence>
<reference evidence="2" key="1">
    <citation type="journal article" date="2013" name="Nat. Commun.">
        <title>Whole-genome sequencing of Oryza brachyantha reveals mechanisms underlying Oryza genome evolution.</title>
        <authorList>
            <person name="Chen J."/>
            <person name="Huang Q."/>
            <person name="Gao D."/>
            <person name="Wang J."/>
            <person name="Lang Y."/>
            <person name="Liu T."/>
            <person name="Li B."/>
            <person name="Bai Z."/>
            <person name="Luis Goicoechea J."/>
            <person name="Liang C."/>
            <person name="Chen C."/>
            <person name="Zhang W."/>
            <person name="Sun S."/>
            <person name="Liao Y."/>
            <person name="Zhang X."/>
            <person name="Yang L."/>
            <person name="Song C."/>
            <person name="Wang M."/>
            <person name="Shi J."/>
            <person name="Liu G."/>
            <person name="Liu J."/>
            <person name="Zhou H."/>
            <person name="Zhou W."/>
            <person name="Yu Q."/>
            <person name="An N."/>
            <person name="Chen Y."/>
            <person name="Cai Q."/>
            <person name="Wang B."/>
            <person name="Liu B."/>
            <person name="Min J."/>
            <person name="Huang Y."/>
            <person name="Wu H."/>
            <person name="Li Z."/>
            <person name="Zhang Y."/>
            <person name="Yin Y."/>
            <person name="Song W."/>
            <person name="Jiang J."/>
            <person name="Jackson S.A."/>
            <person name="Wing R.A."/>
            <person name="Wang J."/>
            <person name="Chen M."/>
        </authorList>
    </citation>
    <scope>NUCLEOTIDE SEQUENCE [LARGE SCALE GENOMIC DNA]</scope>
    <source>
        <strain evidence="2">cv. IRGC 101232</strain>
    </source>
</reference>
<dbReference type="EnsemblPlants" id="OB07G23680.1">
    <property type="protein sequence ID" value="OB07G23680.1"/>
    <property type="gene ID" value="OB07G23680"/>
</dbReference>
<sequence>CSNLLKSQLELITYTPFFWRTSGIIKRHFETESHNASGGSAAADTCTSSEASEKLQRISFASPDLCTERLSSRHGQASEPHTLEHPPTPDQLQDLPAGPPS</sequence>
<proteinExistence type="predicted"/>
<feature type="region of interest" description="Disordered" evidence="1">
    <location>
        <begin position="69"/>
        <end position="101"/>
    </location>
</feature>
<reference evidence="2" key="2">
    <citation type="submission" date="2013-04" db="UniProtKB">
        <authorList>
            <consortium name="EnsemblPlants"/>
        </authorList>
    </citation>
    <scope>IDENTIFICATION</scope>
</reference>
<dbReference type="HOGENOM" id="CLU_2298914_0_0_1"/>
<dbReference type="AlphaFoldDB" id="J3MLT6"/>
<dbReference type="Proteomes" id="UP000006038">
    <property type="component" value="Chromosome 7"/>
</dbReference>
<evidence type="ECO:0000256" key="1">
    <source>
        <dbReference type="SAM" id="MobiDB-lite"/>
    </source>
</evidence>
<organism evidence="2">
    <name type="scientific">Oryza brachyantha</name>
    <name type="common">malo sina</name>
    <dbReference type="NCBI Taxonomy" id="4533"/>
    <lineage>
        <taxon>Eukaryota</taxon>
        <taxon>Viridiplantae</taxon>
        <taxon>Streptophyta</taxon>
        <taxon>Embryophyta</taxon>
        <taxon>Tracheophyta</taxon>
        <taxon>Spermatophyta</taxon>
        <taxon>Magnoliopsida</taxon>
        <taxon>Liliopsida</taxon>
        <taxon>Poales</taxon>
        <taxon>Poaceae</taxon>
        <taxon>BOP clade</taxon>
        <taxon>Oryzoideae</taxon>
        <taxon>Oryzeae</taxon>
        <taxon>Oryzinae</taxon>
        <taxon>Oryza</taxon>
    </lineage>
</organism>